<dbReference type="InterPro" id="IPR020845">
    <property type="entry name" value="AMP-binding_CS"/>
</dbReference>
<dbReference type="Gene3D" id="3.40.50.12780">
    <property type="entry name" value="N-terminal domain of ligase-like"/>
    <property type="match status" value="1"/>
</dbReference>
<keyword evidence="5" id="KW-1185">Reference proteome</keyword>
<feature type="region of interest" description="Disordered" evidence="1">
    <location>
        <begin position="133"/>
        <end position="152"/>
    </location>
</feature>
<dbReference type="PROSITE" id="PS00455">
    <property type="entry name" value="AMP_BINDING"/>
    <property type="match status" value="1"/>
</dbReference>
<evidence type="ECO:0000313" key="5">
    <source>
        <dbReference type="Proteomes" id="UP000000647"/>
    </source>
</evidence>
<feature type="domain" description="AMP-binding enzyme C-terminal" evidence="3">
    <location>
        <begin position="432"/>
        <end position="509"/>
    </location>
</feature>
<protein>
    <submittedName>
        <fullName evidence="4">AMP-dependent synthetase and ligase</fullName>
    </submittedName>
</protein>
<dbReference type="InterPro" id="IPR045851">
    <property type="entry name" value="AMP-bd_C_sf"/>
</dbReference>
<dbReference type="InterPro" id="IPR050237">
    <property type="entry name" value="ATP-dep_AMP-bd_enzyme"/>
</dbReference>
<keyword evidence="4" id="KW-0436">Ligase</keyword>
<dbReference type="SUPFAM" id="SSF56801">
    <property type="entry name" value="Acetyl-CoA synthetase-like"/>
    <property type="match status" value="1"/>
</dbReference>
<dbReference type="Pfam" id="PF00501">
    <property type="entry name" value="AMP-binding"/>
    <property type="match status" value="1"/>
</dbReference>
<dbReference type="PANTHER" id="PTHR43767">
    <property type="entry name" value="LONG-CHAIN-FATTY-ACID--COA LIGASE"/>
    <property type="match status" value="1"/>
</dbReference>
<sequence>MLRLFPDLVFASARTRPENIALTQADQRWSYQQVAEEVASLATALRGFGLEANERVAIYLEKRPEAVMALFGASAAGGVAIPVNPALRPHQVAHILDDSGATVLITSGPRLQQLWDALDGAQPFKAIVVGDSDAGEHRPNQPIPWGAWPRVTSPPTPRRIDSDMAAILYTSGSTGLPKGVVLSHRNLVTGAISVSEYLQNAASDRILSVLPLSFDYGLSQITTGFATGAEVILLNYLLPQDVPRAVSRYEVTGLAAVPPLWIELANLDWPDAARSTLRYITNSGGAMPPSTLQKLRDQLPGTAPYLMYGLTEGFRSTYLPPEEIDRRPGSIGKAIPNAEVQVVREDGSPCAPNEPGELVHRGPLVSLGYWQAPDTTAKRFRPAPGQPAGLPLPEIAVWSGDTVYADEDGYLYFVGRNDEMIKSSGYRISPQEIENVLDGTPGLTEAVAIGVPHHRLGEAILVLATVEEGPAGACEDDLRARCRQQLPPFMVPSAFLLWTQPLPRNPNGKVDRAGLRHRHAEFFAETEEP</sequence>
<dbReference type="Proteomes" id="UP000000647">
    <property type="component" value="Chromosome"/>
</dbReference>
<dbReference type="Gene3D" id="3.30.300.30">
    <property type="match status" value="1"/>
</dbReference>
<dbReference type="RefSeq" id="WP_011814350.1">
    <property type="nucleotide sequence ID" value="NC_008789.1"/>
</dbReference>
<evidence type="ECO:0000313" key="4">
    <source>
        <dbReference type="EMBL" id="ABM62328.1"/>
    </source>
</evidence>
<dbReference type="GO" id="GO:0016878">
    <property type="term" value="F:acid-thiol ligase activity"/>
    <property type="evidence" value="ECO:0007669"/>
    <property type="project" value="UniProtKB-ARBA"/>
</dbReference>
<dbReference type="HOGENOM" id="CLU_000022_59_0_6"/>
<accession>A1WXB6</accession>
<name>A1WXB6_HALHL</name>
<evidence type="ECO:0000259" key="2">
    <source>
        <dbReference type="Pfam" id="PF00501"/>
    </source>
</evidence>
<dbReference type="eggNOG" id="COG0318">
    <property type="taxonomic scope" value="Bacteria"/>
</dbReference>
<gene>
    <name evidence="4" type="ordered locus">Hhal_1564</name>
</gene>
<dbReference type="PANTHER" id="PTHR43767:SF1">
    <property type="entry name" value="NONRIBOSOMAL PEPTIDE SYNTHASE PES1 (EUROFUNG)-RELATED"/>
    <property type="match status" value="1"/>
</dbReference>
<dbReference type="STRING" id="349124.Hhal_1564"/>
<proteinExistence type="predicted"/>
<dbReference type="OrthoDB" id="9803968at2"/>
<dbReference type="EMBL" id="CP000544">
    <property type="protein sequence ID" value="ABM62328.1"/>
    <property type="molecule type" value="Genomic_DNA"/>
</dbReference>
<dbReference type="InterPro" id="IPR025110">
    <property type="entry name" value="AMP-bd_C"/>
</dbReference>
<dbReference type="Pfam" id="PF13193">
    <property type="entry name" value="AMP-binding_C"/>
    <property type="match status" value="1"/>
</dbReference>
<dbReference type="InterPro" id="IPR042099">
    <property type="entry name" value="ANL_N_sf"/>
</dbReference>
<reference evidence="4 5" key="2">
    <citation type="journal article" date="2013" name="Stand. Genomic Sci.">
        <title>Complete genome sequence of Halorhodospira halophila SL1.</title>
        <authorList>
            <person name="Challacombe J.F."/>
            <person name="Majid S."/>
            <person name="Deole R."/>
            <person name="Brettin T.S."/>
            <person name="Bruce D."/>
            <person name="Delano S.F."/>
            <person name="Detter J.C."/>
            <person name="Gleasner C.D."/>
            <person name="Han C.S."/>
            <person name="Misra M."/>
            <person name="Reitenga K.G."/>
            <person name="Mikhailova N."/>
            <person name="Woyke T."/>
            <person name="Pitluck S."/>
            <person name="Nolan M."/>
            <person name="Land M.L."/>
            <person name="Saunders E."/>
            <person name="Tapia R."/>
            <person name="Lapidus A."/>
            <person name="Ivanova N."/>
            <person name="Hoff W.D."/>
        </authorList>
    </citation>
    <scope>NUCLEOTIDE SEQUENCE [LARGE SCALE GENOMIC DNA]</scope>
    <source>
        <strain evidence="5">DSM 244 / SL1</strain>
    </source>
</reference>
<evidence type="ECO:0000259" key="3">
    <source>
        <dbReference type="Pfam" id="PF13193"/>
    </source>
</evidence>
<dbReference type="KEGG" id="hha:Hhal_1564"/>
<dbReference type="InterPro" id="IPR017529">
    <property type="entry name" value="AcylCoA_ligase_PEP_1"/>
</dbReference>
<dbReference type="AlphaFoldDB" id="A1WXB6"/>
<dbReference type="InterPro" id="IPR000873">
    <property type="entry name" value="AMP-dep_synth/lig_dom"/>
</dbReference>
<organism evidence="4 5">
    <name type="scientific">Halorhodospira halophila (strain DSM 244 / SL1)</name>
    <name type="common">Ectothiorhodospira halophila (strain DSM 244 / SL1)</name>
    <dbReference type="NCBI Taxonomy" id="349124"/>
    <lineage>
        <taxon>Bacteria</taxon>
        <taxon>Pseudomonadati</taxon>
        <taxon>Pseudomonadota</taxon>
        <taxon>Gammaproteobacteria</taxon>
        <taxon>Chromatiales</taxon>
        <taxon>Ectothiorhodospiraceae</taxon>
        <taxon>Halorhodospira</taxon>
    </lineage>
</organism>
<evidence type="ECO:0000256" key="1">
    <source>
        <dbReference type="SAM" id="MobiDB-lite"/>
    </source>
</evidence>
<dbReference type="NCBIfam" id="TIGR03098">
    <property type="entry name" value="ligase_PEP_1"/>
    <property type="match status" value="1"/>
</dbReference>
<reference evidence="5" key="1">
    <citation type="submission" date="2006-12" db="EMBL/GenBank/DDBJ databases">
        <title>Complete sequence of Halorhodospira halophila SL1.</title>
        <authorList>
            <consortium name="US DOE Joint Genome Institute"/>
            <person name="Copeland A."/>
            <person name="Lucas S."/>
            <person name="Lapidus A."/>
            <person name="Barry K."/>
            <person name="Detter J.C."/>
            <person name="Glavina del Rio T."/>
            <person name="Hammon N."/>
            <person name="Israni S."/>
            <person name="Dalin E."/>
            <person name="Tice H."/>
            <person name="Pitluck S."/>
            <person name="Saunders E."/>
            <person name="Brettin T."/>
            <person name="Bruce D."/>
            <person name="Han C."/>
            <person name="Tapia R."/>
            <person name="Schmutz J."/>
            <person name="Larimer F."/>
            <person name="Land M."/>
            <person name="Hauser L."/>
            <person name="Kyrpides N."/>
            <person name="Mikhailova N."/>
            <person name="Hoff W."/>
            <person name="Richardson P."/>
        </authorList>
    </citation>
    <scope>NUCLEOTIDE SEQUENCE [LARGE SCALE GENOMIC DNA]</scope>
    <source>
        <strain evidence="5">DSM 244 / SL1</strain>
    </source>
</reference>
<feature type="domain" description="AMP-dependent synthetase/ligase" evidence="2">
    <location>
        <begin position="11"/>
        <end position="370"/>
    </location>
</feature>